<protein>
    <submittedName>
        <fullName evidence="1">Uncharacterized protein</fullName>
    </submittedName>
</protein>
<accession>A0A2H3SR72</accession>
<proteinExistence type="predicted"/>
<sequence length="121" mass="13214">MAGPYIGAGGTIDNVYGMWLGISPKGPDPDIGGFSIEFSVVGPYPPLKEGDKVPVSNTASAEVGSKVKWTRVNFDELSLRELKCAEEKLSKAKSNYESNEEALKLLESWLTQVSDARKKYE</sequence>
<evidence type="ECO:0000313" key="1">
    <source>
        <dbReference type="EMBL" id="SCO75875.1"/>
    </source>
</evidence>
<dbReference type="Proteomes" id="UP000219369">
    <property type="component" value="Unassembled WGS sequence"/>
</dbReference>
<reference evidence="2" key="1">
    <citation type="submission" date="2016-09" db="EMBL/GenBank/DDBJ databases">
        <authorList>
            <person name="Guldener U."/>
        </authorList>
    </citation>
    <scope>NUCLEOTIDE SEQUENCE [LARGE SCALE GENOMIC DNA]</scope>
    <source>
        <strain evidence="2">V64-1</strain>
    </source>
</reference>
<dbReference type="OrthoDB" id="5105620at2759"/>
<gene>
    <name evidence="1" type="ORF">FRV6_00087</name>
</gene>
<dbReference type="EMBL" id="FMJY01000001">
    <property type="protein sequence ID" value="SCO75875.1"/>
    <property type="molecule type" value="Genomic_DNA"/>
</dbReference>
<organism evidence="1 2">
    <name type="scientific">Fusarium oxysporum</name>
    <name type="common">Fusarium vascular wilt</name>
    <dbReference type="NCBI Taxonomy" id="5507"/>
    <lineage>
        <taxon>Eukaryota</taxon>
        <taxon>Fungi</taxon>
        <taxon>Dikarya</taxon>
        <taxon>Ascomycota</taxon>
        <taxon>Pezizomycotina</taxon>
        <taxon>Sordariomycetes</taxon>
        <taxon>Hypocreomycetidae</taxon>
        <taxon>Hypocreales</taxon>
        <taxon>Nectriaceae</taxon>
        <taxon>Fusarium</taxon>
        <taxon>Fusarium oxysporum species complex</taxon>
    </lineage>
</organism>
<name>A0A2H3SR72_FUSOX</name>
<dbReference type="AlphaFoldDB" id="A0A2H3SR72"/>
<evidence type="ECO:0000313" key="2">
    <source>
        <dbReference type="Proteomes" id="UP000219369"/>
    </source>
</evidence>